<evidence type="ECO:0000313" key="1">
    <source>
        <dbReference type="EMBL" id="MPN33796.1"/>
    </source>
</evidence>
<dbReference type="EMBL" id="VSSQ01086474">
    <property type="protein sequence ID" value="MPN33796.1"/>
    <property type="molecule type" value="Genomic_DNA"/>
</dbReference>
<sequence length="131" mass="15787">MPALLCAAMLLPNILTTVNRRLQPYIAFLVLFLFFSFPLFSKYELVEDILLGNYKELTSKKGKNIYVKKEDFKYYEIHSEKLSTKYKPISPKFTKYQEHNKIINNDFILFYLEDLHIPLFTYELYPYYNTR</sequence>
<organism evidence="1">
    <name type="scientific">bioreactor metagenome</name>
    <dbReference type="NCBI Taxonomy" id="1076179"/>
    <lineage>
        <taxon>unclassified sequences</taxon>
        <taxon>metagenomes</taxon>
        <taxon>ecological metagenomes</taxon>
    </lineage>
</organism>
<protein>
    <submittedName>
        <fullName evidence="1">Uncharacterized protein</fullName>
    </submittedName>
</protein>
<dbReference type="AlphaFoldDB" id="A0A645H5N4"/>
<gene>
    <name evidence="1" type="ORF">SDC9_181288</name>
</gene>
<proteinExistence type="predicted"/>
<comment type="caution">
    <text evidence="1">The sequence shown here is derived from an EMBL/GenBank/DDBJ whole genome shotgun (WGS) entry which is preliminary data.</text>
</comment>
<accession>A0A645H5N4</accession>
<reference evidence="1" key="1">
    <citation type="submission" date="2019-08" db="EMBL/GenBank/DDBJ databases">
        <authorList>
            <person name="Kucharzyk K."/>
            <person name="Murdoch R.W."/>
            <person name="Higgins S."/>
            <person name="Loffler F."/>
        </authorList>
    </citation>
    <scope>NUCLEOTIDE SEQUENCE</scope>
</reference>
<name>A0A645H5N4_9ZZZZ</name>